<dbReference type="Proteomes" id="UP000539957">
    <property type="component" value="Unassembled WGS sequence"/>
</dbReference>
<dbReference type="NCBIfam" id="TIGR01537">
    <property type="entry name" value="portal_HK97"/>
    <property type="match status" value="1"/>
</dbReference>
<protein>
    <submittedName>
        <fullName evidence="2">HK97 family phage portal protein</fullName>
    </submittedName>
</protein>
<feature type="region of interest" description="Disordered" evidence="1">
    <location>
        <begin position="372"/>
        <end position="404"/>
    </location>
</feature>
<reference evidence="2 3" key="1">
    <citation type="submission" date="2020-08" db="EMBL/GenBank/DDBJ databases">
        <title>Functional genomics of gut bacteria from endangered species of beetles.</title>
        <authorList>
            <person name="Carlos-Shanley C."/>
        </authorList>
    </citation>
    <scope>NUCLEOTIDE SEQUENCE [LARGE SCALE GENOMIC DNA]</scope>
    <source>
        <strain evidence="2 3">S00123</strain>
    </source>
</reference>
<comment type="caution">
    <text evidence="2">The sequence shown here is derived from an EMBL/GenBank/DDBJ whole genome shotgun (WGS) entry which is preliminary data.</text>
</comment>
<evidence type="ECO:0000313" key="3">
    <source>
        <dbReference type="Proteomes" id="UP000539957"/>
    </source>
</evidence>
<evidence type="ECO:0000313" key="2">
    <source>
        <dbReference type="EMBL" id="MBB4799847.1"/>
    </source>
</evidence>
<evidence type="ECO:0000256" key="1">
    <source>
        <dbReference type="SAM" id="MobiDB-lite"/>
    </source>
</evidence>
<proteinExistence type="predicted"/>
<sequence>MIWPFNKRETRAAETITASDPYLAEWFGLRGMGGAGVNPDTLMSNSAVAVRCVNLRSEMLASVGLFVFRRTADGGRERANDLPLYPVLHDLMNPQMTAYEGREFLIRSLDLHGNAFARIERDNRGAVVALYPLAPGIVTVEKLSSGRLRYRVSEPSGGVTILLQEEMLHIRGPSRDGMMGVSAIQFGRASMGLRIAQAETAQSLIENGLRPSGVMSYDERLTGDARVKIREAVADRLQGANNAGQLLIMDGGAKYTPLSWTAEDAEFLGSQKLSNEDVARLFGVPPTSVGITDKSTYSNTEQEARSLVANCLGPLASRIEAAMLRCLLTDESRRSLYIEHDLAALLKGDVQARFEAYRIGREIGVFSPNDIRRRENETPIPGGDVYHQPANWTPLGSAPEAANG</sequence>
<dbReference type="InterPro" id="IPR006944">
    <property type="entry name" value="Phage/GTA_portal"/>
</dbReference>
<keyword evidence="3" id="KW-1185">Reference proteome</keyword>
<dbReference type="RefSeq" id="WP_184273853.1">
    <property type="nucleotide sequence ID" value="NZ_JACHKY010000009.1"/>
</dbReference>
<dbReference type="Pfam" id="PF04860">
    <property type="entry name" value="Phage_portal"/>
    <property type="match status" value="1"/>
</dbReference>
<dbReference type="AlphaFoldDB" id="A0A7W7N634"/>
<organism evidence="2 3">
    <name type="scientific">Brevundimonas bullata</name>
    <dbReference type="NCBI Taxonomy" id="13160"/>
    <lineage>
        <taxon>Bacteria</taxon>
        <taxon>Pseudomonadati</taxon>
        <taxon>Pseudomonadota</taxon>
        <taxon>Alphaproteobacteria</taxon>
        <taxon>Caulobacterales</taxon>
        <taxon>Caulobacteraceae</taxon>
        <taxon>Brevundimonas</taxon>
    </lineage>
</organism>
<dbReference type="EMBL" id="JACHKY010000009">
    <property type="protein sequence ID" value="MBB4799847.1"/>
    <property type="molecule type" value="Genomic_DNA"/>
</dbReference>
<accession>A0A7W7N634</accession>
<name>A0A7W7N634_9CAUL</name>
<gene>
    <name evidence="2" type="ORF">HNP32_003608</name>
</gene>
<dbReference type="InterPro" id="IPR006427">
    <property type="entry name" value="Portal_HK97"/>
</dbReference>